<feature type="signal peptide" evidence="1">
    <location>
        <begin position="1"/>
        <end position="18"/>
    </location>
</feature>
<evidence type="ECO:0000313" key="5">
    <source>
        <dbReference type="Proteomes" id="UP000002051"/>
    </source>
</evidence>
<reference evidence="3 5" key="2">
    <citation type="journal article" date="2014" name="BMC Genomics">
        <title>An improved genome release (version Mt4.0) for the model legume Medicago truncatula.</title>
        <authorList>
            <person name="Tang H."/>
            <person name="Krishnakumar V."/>
            <person name="Bidwell S."/>
            <person name="Rosen B."/>
            <person name="Chan A."/>
            <person name="Zhou S."/>
            <person name="Gentzbittel L."/>
            <person name="Childs K.L."/>
            <person name="Yandell M."/>
            <person name="Gundlach H."/>
            <person name="Mayer K.F."/>
            <person name="Schwartz D.C."/>
            <person name="Town C.D."/>
        </authorList>
    </citation>
    <scope>GENOME REANNOTATION</scope>
    <source>
        <strain evidence="4 5">cv. Jemalong A17</strain>
    </source>
</reference>
<dbReference type="PANTHER" id="PTHR31589:SF2">
    <property type="entry name" value="ASLB (DUF239)-RELATED"/>
    <property type="match status" value="1"/>
</dbReference>
<gene>
    <name evidence="3" type="ordered locus">MTR_3g104070</name>
</gene>
<evidence type="ECO:0000313" key="3">
    <source>
        <dbReference type="EMBL" id="AES73367.2"/>
    </source>
</evidence>
<dbReference type="STRING" id="3880.G7J7J6"/>
<evidence type="ECO:0000259" key="2">
    <source>
        <dbReference type="PROSITE" id="PS52045"/>
    </source>
</evidence>
<dbReference type="EMBL" id="CM001219">
    <property type="protein sequence ID" value="AES73367.2"/>
    <property type="molecule type" value="Genomic_DNA"/>
</dbReference>
<evidence type="ECO:0000256" key="1">
    <source>
        <dbReference type="SAM" id="SignalP"/>
    </source>
</evidence>
<accession>A0A0C3VPS0</accession>
<accession>G7J7J6</accession>
<dbReference type="eggNOG" id="ENOG502QRGN">
    <property type="taxonomic scope" value="Eukaryota"/>
</dbReference>
<dbReference type="InterPro" id="IPR004314">
    <property type="entry name" value="Neprosin"/>
</dbReference>
<dbReference type="PROSITE" id="PS52045">
    <property type="entry name" value="NEPROSIN_PEP_CD"/>
    <property type="match status" value="1"/>
</dbReference>
<name>G7J7J6_MEDTR</name>
<dbReference type="Pfam" id="PF03080">
    <property type="entry name" value="Neprosin"/>
    <property type="match status" value="1"/>
</dbReference>
<dbReference type="EnsemblPlants" id="AES73367">
    <property type="protein sequence ID" value="AES73367"/>
    <property type="gene ID" value="MTR_3g104070"/>
</dbReference>
<reference evidence="3 5" key="1">
    <citation type="journal article" date="2011" name="Nature">
        <title>The Medicago genome provides insight into the evolution of rhizobial symbioses.</title>
        <authorList>
            <person name="Young N.D."/>
            <person name="Debelle F."/>
            <person name="Oldroyd G.E."/>
            <person name="Geurts R."/>
            <person name="Cannon S.B."/>
            <person name="Udvardi M.K."/>
            <person name="Benedito V.A."/>
            <person name="Mayer K.F."/>
            <person name="Gouzy J."/>
            <person name="Schoof H."/>
            <person name="Van de Peer Y."/>
            <person name="Proost S."/>
            <person name="Cook D.R."/>
            <person name="Meyers B.C."/>
            <person name="Spannagl M."/>
            <person name="Cheung F."/>
            <person name="De Mita S."/>
            <person name="Krishnakumar V."/>
            <person name="Gundlach H."/>
            <person name="Zhou S."/>
            <person name="Mudge J."/>
            <person name="Bharti A.K."/>
            <person name="Murray J.D."/>
            <person name="Naoumkina M.A."/>
            <person name="Rosen B."/>
            <person name="Silverstein K.A."/>
            <person name="Tang H."/>
            <person name="Rombauts S."/>
            <person name="Zhao P.X."/>
            <person name="Zhou P."/>
            <person name="Barbe V."/>
            <person name="Bardou P."/>
            <person name="Bechner M."/>
            <person name="Bellec A."/>
            <person name="Berger A."/>
            <person name="Berges H."/>
            <person name="Bidwell S."/>
            <person name="Bisseling T."/>
            <person name="Choisne N."/>
            <person name="Couloux A."/>
            <person name="Denny R."/>
            <person name="Deshpande S."/>
            <person name="Dai X."/>
            <person name="Doyle J.J."/>
            <person name="Dudez A.M."/>
            <person name="Farmer A.D."/>
            <person name="Fouteau S."/>
            <person name="Franken C."/>
            <person name="Gibelin C."/>
            <person name="Gish J."/>
            <person name="Goldstein S."/>
            <person name="Gonzalez A.J."/>
            <person name="Green P.J."/>
            <person name="Hallab A."/>
            <person name="Hartog M."/>
            <person name="Hua A."/>
            <person name="Humphray S.J."/>
            <person name="Jeong D.H."/>
            <person name="Jing Y."/>
            <person name="Jocker A."/>
            <person name="Kenton S.M."/>
            <person name="Kim D.J."/>
            <person name="Klee K."/>
            <person name="Lai H."/>
            <person name="Lang C."/>
            <person name="Lin S."/>
            <person name="Macmil S.L."/>
            <person name="Magdelenat G."/>
            <person name="Matthews L."/>
            <person name="McCorrison J."/>
            <person name="Monaghan E.L."/>
            <person name="Mun J.H."/>
            <person name="Najar F.Z."/>
            <person name="Nicholson C."/>
            <person name="Noirot C."/>
            <person name="O'Bleness M."/>
            <person name="Paule C.R."/>
            <person name="Poulain J."/>
            <person name="Prion F."/>
            <person name="Qin B."/>
            <person name="Qu C."/>
            <person name="Retzel E.F."/>
            <person name="Riddle C."/>
            <person name="Sallet E."/>
            <person name="Samain S."/>
            <person name="Samson N."/>
            <person name="Sanders I."/>
            <person name="Saurat O."/>
            <person name="Scarpelli C."/>
            <person name="Schiex T."/>
            <person name="Segurens B."/>
            <person name="Severin A.J."/>
            <person name="Sherrier D.J."/>
            <person name="Shi R."/>
            <person name="Sims S."/>
            <person name="Singer S.R."/>
            <person name="Sinharoy S."/>
            <person name="Sterck L."/>
            <person name="Viollet A."/>
            <person name="Wang B.B."/>
            <person name="Wang K."/>
            <person name="Wang M."/>
            <person name="Wang X."/>
            <person name="Warfsmann J."/>
            <person name="Weissenbach J."/>
            <person name="White D.D."/>
            <person name="White J.D."/>
            <person name="Wiley G.B."/>
            <person name="Wincker P."/>
            <person name="Xing Y."/>
            <person name="Yang L."/>
            <person name="Yao Z."/>
            <person name="Ying F."/>
            <person name="Zhai J."/>
            <person name="Zhou L."/>
            <person name="Zuber A."/>
            <person name="Denarie J."/>
            <person name="Dixon R.A."/>
            <person name="May G.D."/>
            <person name="Schwartz D.C."/>
            <person name="Rogers J."/>
            <person name="Quetier F."/>
            <person name="Town C.D."/>
            <person name="Roe B.A."/>
        </authorList>
    </citation>
    <scope>NUCLEOTIDE SEQUENCE [LARGE SCALE GENOMIC DNA]</scope>
    <source>
        <strain evidence="3">A17</strain>
        <strain evidence="4 5">cv. Jemalong A17</strain>
    </source>
</reference>
<dbReference type="Proteomes" id="UP000002051">
    <property type="component" value="Chromosome 3"/>
</dbReference>
<dbReference type="PaxDb" id="3880-AES73367"/>
<sequence>MGKCKVAILLLWVFFALCTTILELKVEARAASSFLEKEIEAKLKLLNKPAVKSIKSEDGDIIDCINIYKQPAFDHPALINHTIQVGKFYDTPNNLNFLLESQSSSTRGATNASTDVFQTWQKSGSCPKETVPIRRIRKEDLLRAVSLNRFGQKPPEPSVNSATNTKLNFSNLDYDAHLATLGFNFIGAQANINVWNPNVEQPEDFTTAQMWLKANNGENFASVEAGWMVNPKLYGDHNSRLFAAWTINSYHTTGCFDLTCQGFVQIASEIALGSTVGPYSSQFNQQYEINVGIFWDRNGNWWLRMKDKIIVGYWPAAIVGNLQHSATLVQWGGQVFSYNVKTTPPHTGTQMGSGEAASGRFGFACYMTNVRIKDYSETLKYPQFVSTYAAEPYCYSALNDVQYGKDPVFFFGGPGRRPPYCP</sequence>
<dbReference type="InterPro" id="IPR053168">
    <property type="entry name" value="Glutamic_endopeptidase"/>
</dbReference>
<dbReference type="InterPro" id="IPR025521">
    <property type="entry name" value="Neprosin_propep"/>
</dbReference>
<dbReference type="Gene3D" id="3.90.1320.10">
    <property type="entry name" value="Outer-capsid protein sigma 3, large lobe"/>
    <property type="match status" value="1"/>
</dbReference>
<dbReference type="AlphaFoldDB" id="G7J7J6"/>
<dbReference type="HOGENOM" id="CLU_030538_1_1_1"/>
<feature type="chain" id="PRO_5014572714" evidence="1">
    <location>
        <begin position="19"/>
        <end position="422"/>
    </location>
</feature>
<protein>
    <submittedName>
        <fullName evidence="3">Carboxyl-terminal peptidase</fullName>
    </submittedName>
</protein>
<dbReference type="Pfam" id="PF14365">
    <property type="entry name" value="Neprosin_AP"/>
    <property type="match status" value="1"/>
</dbReference>
<proteinExistence type="predicted"/>
<keyword evidence="5" id="KW-1185">Reference proteome</keyword>
<dbReference type="PANTHER" id="PTHR31589">
    <property type="entry name" value="PROTEIN, PUTATIVE (DUF239)-RELATED-RELATED"/>
    <property type="match status" value="1"/>
</dbReference>
<organism evidence="3 5">
    <name type="scientific">Medicago truncatula</name>
    <name type="common">Barrel medic</name>
    <name type="synonym">Medicago tribuloides</name>
    <dbReference type="NCBI Taxonomy" id="3880"/>
    <lineage>
        <taxon>Eukaryota</taxon>
        <taxon>Viridiplantae</taxon>
        <taxon>Streptophyta</taxon>
        <taxon>Embryophyta</taxon>
        <taxon>Tracheophyta</taxon>
        <taxon>Spermatophyta</taxon>
        <taxon>Magnoliopsida</taxon>
        <taxon>eudicotyledons</taxon>
        <taxon>Gunneridae</taxon>
        <taxon>Pentapetalae</taxon>
        <taxon>rosids</taxon>
        <taxon>fabids</taxon>
        <taxon>Fabales</taxon>
        <taxon>Fabaceae</taxon>
        <taxon>Papilionoideae</taxon>
        <taxon>50 kb inversion clade</taxon>
        <taxon>NPAAA clade</taxon>
        <taxon>Hologalegina</taxon>
        <taxon>IRL clade</taxon>
        <taxon>Trifolieae</taxon>
        <taxon>Medicago</taxon>
    </lineage>
</organism>
<evidence type="ECO:0000313" key="4">
    <source>
        <dbReference type="EnsemblPlants" id="AES73367"/>
    </source>
</evidence>
<keyword evidence="1" id="KW-0732">Signal</keyword>
<feature type="domain" description="Neprosin PEP catalytic" evidence="2">
    <location>
        <begin position="162"/>
        <end position="422"/>
    </location>
</feature>
<reference evidence="4" key="3">
    <citation type="submission" date="2015-04" db="UniProtKB">
        <authorList>
            <consortium name="EnsemblPlants"/>
        </authorList>
    </citation>
    <scope>IDENTIFICATION</scope>
    <source>
        <strain evidence="4">cv. Jemalong A17</strain>
    </source>
</reference>